<proteinExistence type="inferred from homology"/>
<evidence type="ECO:0000256" key="4">
    <source>
        <dbReference type="ARBA" id="ARBA00022679"/>
    </source>
</evidence>
<dbReference type="Pfam" id="PF05693">
    <property type="entry name" value="Glycogen_syn"/>
    <property type="match status" value="1"/>
</dbReference>
<dbReference type="AlphaFoldDB" id="A0A914LNL0"/>
<keyword evidence="8" id="KW-1185">Reference proteome</keyword>
<protein>
    <recommendedName>
        <fullName evidence="7">Glycogen [starch] synthase</fullName>
        <ecNumber evidence="7">2.4.1.11</ecNumber>
    </recommendedName>
</protein>
<comment type="pathway">
    <text evidence="1 7">Glycan biosynthesis; glycogen biosynthesis.</text>
</comment>
<keyword evidence="5 7" id="KW-0320">Glycogen biosynthesis</keyword>
<dbReference type="InterPro" id="IPR008631">
    <property type="entry name" value="Glycogen_synth"/>
</dbReference>
<dbReference type="PANTHER" id="PTHR10176:SF3">
    <property type="entry name" value="GLYCOGEN [STARCH] SYNTHASE"/>
    <property type="match status" value="1"/>
</dbReference>
<keyword evidence="4 7" id="KW-0808">Transferase</keyword>
<evidence type="ECO:0000256" key="2">
    <source>
        <dbReference type="ARBA" id="ARBA00010686"/>
    </source>
</evidence>
<evidence type="ECO:0000256" key="6">
    <source>
        <dbReference type="ARBA" id="ARBA00047345"/>
    </source>
</evidence>
<dbReference type="GO" id="GO:0004373">
    <property type="term" value="F:alpha-1,4-glucan glucosyltransferase (UDP-glucose donor) activity"/>
    <property type="evidence" value="ECO:0007669"/>
    <property type="project" value="UniProtKB-EC"/>
</dbReference>
<comment type="function">
    <text evidence="7">Transfers the glycosyl residue from UDP-Glc to the non-reducing end of alpha-1,4-glucan.</text>
</comment>
<evidence type="ECO:0000313" key="9">
    <source>
        <dbReference type="WBParaSite" id="Minc3s00558g14271"/>
    </source>
</evidence>
<dbReference type="EC" id="2.4.1.11" evidence="7"/>
<sequence>MVEHFSLYRRCFPNQVLSNLLLISRDGAVLLNFIFLNFSTYSRRQRVIIRNRAERVSELLDWKTLGGLYREARRMALKKIYPDLEMRTSELLAKNATSFIRFEYTSS</sequence>
<dbReference type="Proteomes" id="UP000887563">
    <property type="component" value="Unplaced"/>
</dbReference>
<organism evidence="8 9">
    <name type="scientific">Meloidogyne incognita</name>
    <name type="common">Southern root-knot nematode worm</name>
    <name type="synonym">Oxyuris incognita</name>
    <dbReference type="NCBI Taxonomy" id="6306"/>
    <lineage>
        <taxon>Eukaryota</taxon>
        <taxon>Metazoa</taxon>
        <taxon>Ecdysozoa</taxon>
        <taxon>Nematoda</taxon>
        <taxon>Chromadorea</taxon>
        <taxon>Rhabditida</taxon>
        <taxon>Tylenchina</taxon>
        <taxon>Tylenchomorpha</taxon>
        <taxon>Tylenchoidea</taxon>
        <taxon>Meloidogynidae</taxon>
        <taxon>Meloidogyninae</taxon>
        <taxon>Meloidogyne</taxon>
        <taxon>Meloidogyne incognita group</taxon>
    </lineage>
</organism>
<name>A0A914LNL0_MELIC</name>
<accession>A0A914LNL0</accession>
<evidence type="ECO:0000256" key="3">
    <source>
        <dbReference type="ARBA" id="ARBA00022676"/>
    </source>
</evidence>
<dbReference type="GO" id="GO:0005737">
    <property type="term" value="C:cytoplasm"/>
    <property type="evidence" value="ECO:0007669"/>
    <property type="project" value="TreeGrafter"/>
</dbReference>
<keyword evidence="3 7" id="KW-0328">Glycosyltransferase</keyword>
<reference evidence="9" key="1">
    <citation type="submission" date="2022-11" db="UniProtKB">
        <authorList>
            <consortium name="WormBaseParasite"/>
        </authorList>
    </citation>
    <scope>IDENTIFICATION</scope>
</reference>
<dbReference type="WBParaSite" id="Minc3s00558g14271">
    <property type="protein sequence ID" value="Minc3s00558g14271"/>
    <property type="gene ID" value="Minc3s00558g14271"/>
</dbReference>
<dbReference type="PANTHER" id="PTHR10176">
    <property type="entry name" value="GLYCOGEN SYNTHASE"/>
    <property type="match status" value="1"/>
</dbReference>
<evidence type="ECO:0000256" key="1">
    <source>
        <dbReference type="ARBA" id="ARBA00004964"/>
    </source>
</evidence>
<comment type="catalytic activity">
    <reaction evidence="6">
        <text>[(1-&gt;4)-alpha-D-glucosyl](n) + UDP-alpha-D-glucose = [(1-&gt;4)-alpha-D-glucosyl](n+1) + UDP + H(+)</text>
        <dbReference type="Rhea" id="RHEA:18549"/>
        <dbReference type="Rhea" id="RHEA-COMP:9584"/>
        <dbReference type="Rhea" id="RHEA-COMP:9587"/>
        <dbReference type="ChEBI" id="CHEBI:15378"/>
        <dbReference type="ChEBI" id="CHEBI:15444"/>
        <dbReference type="ChEBI" id="CHEBI:58223"/>
        <dbReference type="ChEBI" id="CHEBI:58885"/>
        <dbReference type="EC" id="2.4.1.11"/>
    </reaction>
    <physiologicalReaction direction="left-to-right" evidence="6">
        <dbReference type="Rhea" id="RHEA:18550"/>
    </physiologicalReaction>
</comment>
<evidence type="ECO:0000256" key="5">
    <source>
        <dbReference type="ARBA" id="ARBA00023056"/>
    </source>
</evidence>
<evidence type="ECO:0000313" key="8">
    <source>
        <dbReference type="Proteomes" id="UP000887563"/>
    </source>
</evidence>
<comment type="similarity">
    <text evidence="2 7">Belongs to the glycosyltransferase 3 family.</text>
</comment>
<evidence type="ECO:0000256" key="7">
    <source>
        <dbReference type="RuleBase" id="RU363104"/>
    </source>
</evidence>
<dbReference type="GO" id="GO:0005978">
    <property type="term" value="P:glycogen biosynthetic process"/>
    <property type="evidence" value="ECO:0007669"/>
    <property type="project" value="UniProtKB-KW"/>
</dbReference>